<evidence type="ECO:0000256" key="1">
    <source>
        <dbReference type="ARBA" id="ARBA00004067"/>
    </source>
</evidence>
<dbReference type="EMBL" id="JAGGLG010000024">
    <property type="protein sequence ID" value="MBP2019224.1"/>
    <property type="molecule type" value="Genomic_DNA"/>
</dbReference>
<comment type="catalytic activity">
    <reaction evidence="11 12">
        <text>NAD(+) + (deoxyribonucleotide)n-3'-hydroxyl + 5'-phospho-(deoxyribonucleotide)m = (deoxyribonucleotide)n+m + AMP + beta-nicotinamide D-nucleotide.</text>
        <dbReference type="EC" id="6.5.1.2"/>
    </reaction>
</comment>
<dbReference type="Gene3D" id="1.10.150.20">
    <property type="entry name" value="5' to 3' exonuclease, C-terminal subdomain"/>
    <property type="match status" value="2"/>
</dbReference>
<keyword evidence="10 12" id="KW-0464">Manganese</keyword>
<dbReference type="SUPFAM" id="SSF52113">
    <property type="entry name" value="BRCT domain"/>
    <property type="match status" value="1"/>
</dbReference>
<feature type="binding site" evidence="12">
    <location>
        <position position="413"/>
    </location>
    <ligand>
        <name>Zn(2+)</name>
        <dbReference type="ChEBI" id="CHEBI:29105"/>
    </ligand>
</feature>
<comment type="cofactor">
    <cofactor evidence="12">
        <name>Mg(2+)</name>
        <dbReference type="ChEBI" id="CHEBI:18420"/>
    </cofactor>
    <cofactor evidence="12">
        <name>Mn(2+)</name>
        <dbReference type="ChEBI" id="CHEBI:29035"/>
    </cofactor>
</comment>
<feature type="binding site" evidence="12">
    <location>
        <position position="137"/>
    </location>
    <ligand>
        <name>NAD(+)</name>
        <dbReference type="ChEBI" id="CHEBI:57540"/>
    </ligand>
</feature>
<feature type="binding site" evidence="12">
    <location>
        <position position="114"/>
    </location>
    <ligand>
        <name>NAD(+)</name>
        <dbReference type="ChEBI" id="CHEBI:57540"/>
    </ligand>
</feature>
<dbReference type="Gene3D" id="3.30.470.30">
    <property type="entry name" value="DNA ligase/mRNA capping enzyme"/>
    <property type="match status" value="1"/>
</dbReference>
<keyword evidence="6 12" id="KW-0862">Zinc</keyword>
<dbReference type="CDD" id="cd00114">
    <property type="entry name" value="LIGANc"/>
    <property type="match status" value="1"/>
</dbReference>
<dbReference type="SMART" id="SM00532">
    <property type="entry name" value="LIGANc"/>
    <property type="match status" value="1"/>
</dbReference>
<keyword evidence="2 12" id="KW-0436">Ligase</keyword>
<organism evidence="14 15">
    <name type="scientific">Symbiobacterium terraclitae</name>
    <dbReference type="NCBI Taxonomy" id="557451"/>
    <lineage>
        <taxon>Bacteria</taxon>
        <taxon>Bacillati</taxon>
        <taxon>Bacillota</taxon>
        <taxon>Clostridia</taxon>
        <taxon>Eubacteriales</taxon>
        <taxon>Symbiobacteriaceae</taxon>
        <taxon>Symbiobacterium</taxon>
    </lineage>
</organism>
<dbReference type="Pfam" id="PF03120">
    <property type="entry name" value="OB_DNA_ligase"/>
    <property type="match status" value="1"/>
</dbReference>
<dbReference type="InterPro" id="IPR036420">
    <property type="entry name" value="BRCT_dom_sf"/>
</dbReference>
<dbReference type="Pfam" id="PF00533">
    <property type="entry name" value="BRCT"/>
    <property type="match status" value="1"/>
</dbReference>
<dbReference type="EC" id="6.5.1.2" evidence="12"/>
<comment type="caution">
    <text evidence="14">The sequence shown here is derived from an EMBL/GenBank/DDBJ whole genome shotgun (WGS) entry which is preliminary data.</text>
</comment>
<keyword evidence="7 12" id="KW-0460">Magnesium</keyword>
<evidence type="ECO:0000256" key="10">
    <source>
        <dbReference type="ARBA" id="ARBA00023211"/>
    </source>
</evidence>
<accession>A0ABS4JUM3</accession>
<evidence type="ECO:0000256" key="8">
    <source>
        <dbReference type="ARBA" id="ARBA00023027"/>
    </source>
</evidence>
<keyword evidence="15" id="KW-1185">Reference proteome</keyword>
<feature type="binding site" evidence="12">
    <location>
        <begin position="83"/>
        <end position="84"/>
    </location>
    <ligand>
        <name>NAD(+)</name>
        <dbReference type="ChEBI" id="CHEBI:57540"/>
    </ligand>
</feature>
<dbReference type="PANTHER" id="PTHR23389">
    <property type="entry name" value="CHROMOSOME TRANSMISSION FIDELITY FACTOR 18"/>
    <property type="match status" value="1"/>
</dbReference>
<dbReference type="Pfam" id="PF01653">
    <property type="entry name" value="DNA_ligase_aden"/>
    <property type="match status" value="1"/>
</dbReference>
<feature type="domain" description="BRCT" evidence="13">
    <location>
        <begin position="594"/>
        <end position="664"/>
    </location>
</feature>
<dbReference type="InterPro" id="IPR001357">
    <property type="entry name" value="BRCT_dom"/>
</dbReference>
<evidence type="ECO:0000256" key="6">
    <source>
        <dbReference type="ARBA" id="ARBA00022833"/>
    </source>
</evidence>
<keyword evidence="8 12" id="KW-0520">NAD</keyword>
<evidence type="ECO:0000256" key="4">
    <source>
        <dbReference type="ARBA" id="ARBA00022723"/>
    </source>
</evidence>
<evidence type="ECO:0000259" key="13">
    <source>
        <dbReference type="PROSITE" id="PS50172"/>
    </source>
</evidence>
<dbReference type="SMART" id="SM00278">
    <property type="entry name" value="HhH1"/>
    <property type="match status" value="4"/>
</dbReference>
<dbReference type="Pfam" id="PF14520">
    <property type="entry name" value="HHH_5"/>
    <property type="match status" value="1"/>
</dbReference>
<dbReference type="InterPro" id="IPR012340">
    <property type="entry name" value="NA-bd_OB-fold"/>
</dbReference>
<dbReference type="PROSITE" id="PS50172">
    <property type="entry name" value="BRCT"/>
    <property type="match status" value="1"/>
</dbReference>
<dbReference type="Proteomes" id="UP001519289">
    <property type="component" value="Unassembled WGS sequence"/>
</dbReference>
<protein>
    <recommendedName>
        <fullName evidence="12">DNA ligase</fullName>
        <ecNumber evidence="12">6.5.1.2</ecNumber>
    </recommendedName>
    <alternativeName>
        <fullName evidence="12">Polydeoxyribonucleotide synthase [NAD(+)]</fullName>
    </alternativeName>
</protein>
<evidence type="ECO:0000256" key="9">
    <source>
        <dbReference type="ARBA" id="ARBA00023204"/>
    </source>
</evidence>
<dbReference type="SUPFAM" id="SSF56091">
    <property type="entry name" value="DNA ligase/mRNA capping enzyme, catalytic domain"/>
    <property type="match status" value="1"/>
</dbReference>
<gene>
    <name evidence="12" type="primary">ligA</name>
    <name evidence="14" type="ORF">J2Z79_002649</name>
</gene>
<feature type="binding site" evidence="12">
    <location>
        <position position="176"/>
    </location>
    <ligand>
        <name>NAD(+)</name>
        <dbReference type="ChEBI" id="CHEBI:57540"/>
    </ligand>
</feature>
<dbReference type="InterPro" id="IPR013839">
    <property type="entry name" value="DNAligase_adenylation"/>
</dbReference>
<keyword evidence="9 12" id="KW-0234">DNA repair</keyword>
<feature type="binding site" evidence="12">
    <location>
        <position position="410"/>
    </location>
    <ligand>
        <name>Zn(2+)</name>
        <dbReference type="ChEBI" id="CHEBI:29105"/>
    </ligand>
</feature>
<dbReference type="InterPro" id="IPR018239">
    <property type="entry name" value="DNA_ligase_AS"/>
</dbReference>
<keyword evidence="5 12" id="KW-0227">DNA damage</keyword>
<evidence type="ECO:0000256" key="3">
    <source>
        <dbReference type="ARBA" id="ARBA00022705"/>
    </source>
</evidence>
<dbReference type="InterPro" id="IPR041663">
    <property type="entry name" value="DisA/LigA_HHH"/>
</dbReference>
<comment type="function">
    <text evidence="1 12">DNA ligase that catalyzes the formation of phosphodiester linkages between 5'-phosphoryl and 3'-hydroxyl groups in double-stranded DNA using NAD as a coenzyme and as the energy source for the reaction. It is essential for DNA replication and repair of damaged DNA.</text>
</comment>
<evidence type="ECO:0000256" key="2">
    <source>
        <dbReference type="ARBA" id="ARBA00022598"/>
    </source>
</evidence>
<evidence type="ECO:0000256" key="5">
    <source>
        <dbReference type="ARBA" id="ARBA00022763"/>
    </source>
</evidence>
<feature type="active site" description="N6-AMP-lysine intermediate" evidence="12">
    <location>
        <position position="116"/>
    </location>
</feature>
<evidence type="ECO:0000256" key="12">
    <source>
        <dbReference type="HAMAP-Rule" id="MF_01588"/>
    </source>
</evidence>
<evidence type="ECO:0000256" key="11">
    <source>
        <dbReference type="ARBA" id="ARBA00034005"/>
    </source>
</evidence>
<dbReference type="GO" id="GO:0003911">
    <property type="term" value="F:DNA ligase (NAD+) activity"/>
    <property type="evidence" value="ECO:0007669"/>
    <property type="project" value="UniProtKB-EC"/>
</dbReference>
<dbReference type="InterPro" id="IPR004149">
    <property type="entry name" value="Znf_DNAligase_C4"/>
</dbReference>
<feature type="binding site" evidence="12">
    <location>
        <position position="316"/>
    </location>
    <ligand>
        <name>NAD(+)</name>
        <dbReference type="ChEBI" id="CHEBI:57540"/>
    </ligand>
</feature>
<sequence length="673" mass="74636">MDRAQAERRIAELTAAIRHHEYLYYVKNEPEISDAEFDQLMLELKRLEQQFPELLRPDSPTQRVGGAAASDFAKVPHQPPMYSLDNAFGEDDLRDFDRRVREGLGGEPVEYVCELKIDGLSISLRYEDGLFVQGATRGDGETGEDVTENLRTIGSIPLRLEPDGGPVPPRLIVRGEVYMAKRVLEELNRALADAGKPLLQNPRNAAAGGLRQKDPRKTRERRLDAFLYQVVGAEELGLAGHWSCLERLAAWRFKVNPHRRLCRSIDEVLEWVESWRERRFELPYEIDGLVIKVNALAQQRRLGFTSKFPRWAIAYKFPAEERETTVEGISLEVGRTGVVTPSADLAPVRIAGTTVKRATLHNEDYIREKDIRVGDTVIVRKAGEIIPEVVRVVLEKRPPGAVPWQFPATCPACGAELVRAEGEAATRCPNSLCPAQQYRAILHFASRDAMNVEGLGEALVQTLLDEGLIADAADLYRLHERREELIALERMGAKSVDNLLAAIDATRRNPLHRLIFALGIRHVGERAARLLADHFGSMEAIEQASLDELMAIPGLGPKIAESVRAYFASPRSHALLAKLRAAGVNMVGERKAGPAEGPLSGMTVVVTGTLTRWGRKEIEELIQQLGGKASGSVSRKTSFVLAGEAAGSKLTKAQELGIPVLSEEEFYARYVQP</sequence>
<proteinExistence type="inferred from homology"/>
<dbReference type="Gene3D" id="2.40.50.140">
    <property type="entry name" value="Nucleic acid-binding proteins"/>
    <property type="match status" value="1"/>
</dbReference>
<dbReference type="Pfam" id="PF22745">
    <property type="entry name" value="Nlig-Ia"/>
    <property type="match status" value="1"/>
</dbReference>
<dbReference type="SUPFAM" id="SSF47781">
    <property type="entry name" value="RuvA domain 2-like"/>
    <property type="match status" value="1"/>
</dbReference>
<dbReference type="InterPro" id="IPR001679">
    <property type="entry name" value="DNA_ligase"/>
</dbReference>
<dbReference type="InterPro" id="IPR003583">
    <property type="entry name" value="Hlx-hairpin-Hlx_DNA-bd_motif"/>
</dbReference>
<feature type="binding site" evidence="12">
    <location>
        <position position="292"/>
    </location>
    <ligand>
        <name>NAD(+)</name>
        <dbReference type="ChEBI" id="CHEBI:57540"/>
    </ligand>
</feature>
<evidence type="ECO:0000256" key="7">
    <source>
        <dbReference type="ARBA" id="ARBA00022842"/>
    </source>
</evidence>
<dbReference type="InterPro" id="IPR010994">
    <property type="entry name" value="RuvA_2-like"/>
</dbReference>
<dbReference type="Gene3D" id="1.10.287.610">
    <property type="entry name" value="Helix hairpin bin"/>
    <property type="match status" value="1"/>
</dbReference>
<dbReference type="NCBIfam" id="NF005932">
    <property type="entry name" value="PRK07956.1"/>
    <property type="match status" value="1"/>
</dbReference>
<evidence type="ECO:0000313" key="15">
    <source>
        <dbReference type="Proteomes" id="UP001519289"/>
    </source>
</evidence>
<keyword evidence="4 12" id="KW-0479">Metal-binding</keyword>
<name>A0ABS4JUM3_9FIRM</name>
<dbReference type="CDD" id="cd17748">
    <property type="entry name" value="BRCT_DNA_ligase_like"/>
    <property type="match status" value="1"/>
</dbReference>
<dbReference type="HAMAP" id="MF_01588">
    <property type="entry name" value="DNA_ligase_A"/>
    <property type="match status" value="1"/>
</dbReference>
<comment type="similarity">
    <text evidence="12">Belongs to the NAD-dependent DNA ligase family. LigA subfamily.</text>
</comment>
<feature type="binding site" evidence="12">
    <location>
        <begin position="34"/>
        <end position="38"/>
    </location>
    <ligand>
        <name>NAD(+)</name>
        <dbReference type="ChEBI" id="CHEBI:57540"/>
    </ligand>
</feature>
<dbReference type="SUPFAM" id="SSF50249">
    <property type="entry name" value="Nucleic acid-binding proteins"/>
    <property type="match status" value="1"/>
</dbReference>
<dbReference type="RefSeq" id="WP_209467337.1">
    <property type="nucleotide sequence ID" value="NZ_JAGGLG010000024.1"/>
</dbReference>
<evidence type="ECO:0000313" key="14">
    <source>
        <dbReference type="EMBL" id="MBP2019224.1"/>
    </source>
</evidence>
<dbReference type="Gene3D" id="3.40.50.10190">
    <property type="entry name" value="BRCT domain"/>
    <property type="match status" value="1"/>
</dbReference>
<dbReference type="PIRSF" id="PIRSF001604">
    <property type="entry name" value="LigA"/>
    <property type="match status" value="1"/>
</dbReference>
<dbReference type="Pfam" id="PF12826">
    <property type="entry name" value="HHH_2"/>
    <property type="match status" value="1"/>
</dbReference>
<dbReference type="PROSITE" id="PS01055">
    <property type="entry name" value="DNA_LIGASE_N1"/>
    <property type="match status" value="1"/>
</dbReference>
<feature type="binding site" evidence="12">
    <location>
        <position position="428"/>
    </location>
    <ligand>
        <name>Zn(2+)</name>
        <dbReference type="ChEBI" id="CHEBI:29105"/>
    </ligand>
</feature>
<keyword evidence="3 12" id="KW-0235">DNA replication</keyword>
<dbReference type="InterPro" id="IPR013840">
    <property type="entry name" value="DNAligase_N"/>
</dbReference>
<dbReference type="InterPro" id="IPR004150">
    <property type="entry name" value="NAD_DNA_ligase_OB"/>
</dbReference>
<dbReference type="SMART" id="SM00292">
    <property type="entry name" value="BRCT"/>
    <property type="match status" value="1"/>
</dbReference>
<dbReference type="NCBIfam" id="TIGR00575">
    <property type="entry name" value="dnlj"/>
    <property type="match status" value="1"/>
</dbReference>
<feature type="binding site" evidence="12">
    <location>
        <position position="433"/>
    </location>
    <ligand>
        <name>Zn(2+)</name>
        <dbReference type="ChEBI" id="CHEBI:29105"/>
    </ligand>
</feature>
<dbReference type="Gene3D" id="6.20.10.30">
    <property type="match status" value="1"/>
</dbReference>
<dbReference type="Pfam" id="PF03119">
    <property type="entry name" value="DNA_ligase_ZBD"/>
    <property type="match status" value="1"/>
</dbReference>
<reference evidence="14 15" key="1">
    <citation type="submission" date="2021-03" db="EMBL/GenBank/DDBJ databases">
        <title>Genomic Encyclopedia of Type Strains, Phase IV (KMG-IV): sequencing the most valuable type-strain genomes for metagenomic binning, comparative biology and taxonomic classification.</title>
        <authorList>
            <person name="Goeker M."/>
        </authorList>
    </citation>
    <scope>NUCLEOTIDE SEQUENCE [LARGE SCALE GENOMIC DNA]</scope>
    <source>
        <strain evidence="14 15">DSM 27138</strain>
    </source>
</reference>
<dbReference type="PANTHER" id="PTHR23389:SF9">
    <property type="entry name" value="DNA LIGASE"/>
    <property type="match status" value="1"/>
</dbReference>